<dbReference type="GO" id="GO:0006402">
    <property type="term" value="P:mRNA catabolic process"/>
    <property type="evidence" value="ECO:0007669"/>
    <property type="project" value="InterPro"/>
</dbReference>
<dbReference type="InterPro" id="IPR003029">
    <property type="entry name" value="S1_domain"/>
</dbReference>
<sequence>KVGWIYQQSRVVSVKDFGIFVEITPGVEGLCHISELSEGFVKNAGDVCKVGDLIPVKLISIDDQGRLKLSRKAALAELKKKAEQKPAEKK</sequence>
<feature type="domain" description="S1 motif" evidence="1">
    <location>
        <begin position="3"/>
        <end position="72"/>
    </location>
</feature>
<dbReference type="PANTHER" id="PTHR11252:SF0">
    <property type="entry name" value="POLYRIBONUCLEOTIDE NUCLEOTIDYLTRANSFERASE 1, MITOCHONDRIAL"/>
    <property type="match status" value="1"/>
</dbReference>
<dbReference type="GO" id="GO:0005829">
    <property type="term" value="C:cytosol"/>
    <property type="evidence" value="ECO:0007669"/>
    <property type="project" value="TreeGrafter"/>
</dbReference>
<dbReference type="PANTHER" id="PTHR11252">
    <property type="entry name" value="POLYRIBONUCLEOTIDE NUCLEOTIDYLTRANSFERASE"/>
    <property type="match status" value="1"/>
</dbReference>
<dbReference type="Gene3D" id="2.40.50.140">
    <property type="entry name" value="Nucleic acid-binding proteins"/>
    <property type="match status" value="1"/>
</dbReference>
<dbReference type="SMART" id="SM00316">
    <property type="entry name" value="S1"/>
    <property type="match status" value="1"/>
</dbReference>
<gene>
    <name evidence="2" type="ORF">S06H3_58093</name>
</gene>
<organism evidence="2">
    <name type="scientific">marine sediment metagenome</name>
    <dbReference type="NCBI Taxonomy" id="412755"/>
    <lineage>
        <taxon>unclassified sequences</taxon>
        <taxon>metagenomes</taxon>
        <taxon>ecological metagenomes</taxon>
    </lineage>
</organism>
<reference evidence="2" key="1">
    <citation type="journal article" date="2014" name="Front. Microbiol.">
        <title>High frequency of phylogenetically diverse reductive dehalogenase-homologous genes in deep subseafloor sedimentary metagenomes.</title>
        <authorList>
            <person name="Kawai M."/>
            <person name="Futagami T."/>
            <person name="Toyoda A."/>
            <person name="Takaki Y."/>
            <person name="Nishi S."/>
            <person name="Hori S."/>
            <person name="Arai W."/>
            <person name="Tsubouchi T."/>
            <person name="Morono Y."/>
            <person name="Uchiyama I."/>
            <person name="Ito T."/>
            <person name="Fujiyama A."/>
            <person name="Inagaki F."/>
            <person name="Takami H."/>
        </authorList>
    </citation>
    <scope>NUCLEOTIDE SEQUENCE</scope>
    <source>
        <strain evidence="2">Expedition CK06-06</strain>
    </source>
</reference>
<accession>X1P8G3</accession>
<dbReference type="InterPro" id="IPR012340">
    <property type="entry name" value="NA-bd_OB-fold"/>
</dbReference>
<feature type="non-terminal residue" evidence="2">
    <location>
        <position position="1"/>
    </location>
</feature>
<evidence type="ECO:0000313" key="2">
    <source>
        <dbReference type="EMBL" id="GAI52138.1"/>
    </source>
</evidence>
<protein>
    <recommendedName>
        <fullName evidence="1">S1 motif domain-containing protein</fullName>
    </recommendedName>
</protein>
<dbReference type="GO" id="GO:0000175">
    <property type="term" value="F:3'-5'-RNA exonuclease activity"/>
    <property type="evidence" value="ECO:0007669"/>
    <property type="project" value="TreeGrafter"/>
</dbReference>
<comment type="caution">
    <text evidence="2">The sequence shown here is derived from an EMBL/GenBank/DDBJ whole genome shotgun (WGS) entry which is preliminary data.</text>
</comment>
<dbReference type="GO" id="GO:0004654">
    <property type="term" value="F:polyribonucleotide nucleotidyltransferase activity"/>
    <property type="evidence" value="ECO:0007669"/>
    <property type="project" value="InterPro"/>
</dbReference>
<dbReference type="GO" id="GO:0003723">
    <property type="term" value="F:RNA binding"/>
    <property type="evidence" value="ECO:0007669"/>
    <property type="project" value="InterPro"/>
</dbReference>
<dbReference type="AlphaFoldDB" id="X1P8G3"/>
<dbReference type="FunFam" id="2.40.50.140:FF:000189">
    <property type="entry name" value="Polyribonucleotide nucleotidyltransferase, putative"/>
    <property type="match status" value="1"/>
</dbReference>
<dbReference type="Pfam" id="PF00575">
    <property type="entry name" value="S1"/>
    <property type="match status" value="1"/>
</dbReference>
<dbReference type="EMBL" id="BARV01037571">
    <property type="protein sequence ID" value="GAI52138.1"/>
    <property type="molecule type" value="Genomic_DNA"/>
</dbReference>
<dbReference type="PROSITE" id="PS50126">
    <property type="entry name" value="S1"/>
    <property type="match status" value="1"/>
</dbReference>
<name>X1P8G3_9ZZZZ</name>
<evidence type="ECO:0000259" key="1">
    <source>
        <dbReference type="PROSITE" id="PS50126"/>
    </source>
</evidence>
<dbReference type="SUPFAM" id="SSF50249">
    <property type="entry name" value="Nucleic acid-binding proteins"/>
    <property type="match status" value="1"/>
</dbReference>
<dbReference type="InterPro" id="IPR012162">
    <property type="entry name" value="PNPase"/>
</dbReference>
<proteinExistence type="predicted"/>